<dbReference type="RefSeq" id="WP_246025489.1">
    <property type="nucleotide sequence ID" value="NZ_FOUP01000002.1"/>
</dbReference>
<dbReference type="EMBL" id="FOUP01000002">
    <property type="protein sequence ID" value="SFM98623.1"/>
    <property type="molecule type" value="Genomic_DNA"/>
</dbReference>
<dbReference type="EMBL" id="RBXX01000002">
    <property type="protein sequence ID" value="RKT86216.1"/>
    <property type="molecule type" value="Genomic_DNA"/>
</dbReference>
<evidence type="ECO:0000313" key="3">
    <source>
        <dbReference type="Proteomes" id="UP000199398"/>
    </source>
</evidence>
<protein>
    <submittedName>
        <fullName evidence="2">Uncharacterized protein</fullName>
    </submittedName>
</protein>
<sequence length="72" mass="7941">MTAQHYLGVSGLARQLGVPRRDVSKWLGQYPANSEHPFPAPDVEVDGVPGWTLERVPEVELWLSGLSRRSGS</sequence>
<organism evidence="2 3">
    <name type="scientific">Saccharopolyspora antimicrobica</name>
    <dbReference type="NCBI Taxonomy" id="455193"/>
    <lineage>
        <taxon>Bacteria</taxon>
        <taxon>Bacillati</taxon>
        <taxon>Actinomycetota</taxon>
        <taxon>Actinomycetes</taxon>
        <taxon>Pseudonocardiales</taxon>
        <taxon>Pseudonocardiaceae</taxon>
        <taxon>Saccharopolyspora</taxon>
    </lineage>
</organism>
<reference evidence="2 3" key="1">
    <citation type="submission" date="2016-10" db="EMBL/GenBank/DDBJ databases">
        <authorList>
            <person name="de Groot N.N."/>
        </authorList>
    </citation>
    <scope>NUCLEOTIDE SEQUENCE [LARGE SCALE GENOMIC DNA]</scope>
    <source>
        <strain evidence="2 3">CPCC 201259</strain>
    </source>
</reference>
<dbReference type="AlphaFoldDB" id="A0A1I4VBS8"/>
<evidence type="ECO:0000313" key="2">
    <source>
        <dbReference type="EMBL" id="SFM98623.1"/>
    </source>
</evidence>
<proteinExistence type="predicted"/>
<gene>
    <name evidence="1" type="ORF">ATL45_4577</name>
    <name evidence="2" type="ORF">SAMN05421805_102110</name>
</gene>
<keyword evidence="4" id="KW-1185">Reference proteome</keyword>
<dbReference type="Proteomes" id="UP000270697">
    <property type="component" value="Unassembled WGS sequence"/>
</dbReference>
<evidence type="ECO:0000313" key="4">
    <source>
        <dbReference type="Proteomes" id="UP000270697"/>
    </source>
</evidence>
<accession>A0A1I4VBS8</accession>
<dbReference type="Proteomes" id="UP000199398">
    <property type="component" value="Unassembled WGS sequence"/>
</dbReference>
<dbReference type="STRING" id="455193.SAMN05421805_102110"/>
<name>A0A1I4VBS8_9PSEU</name>
<evidence type="ECO:0000313" key="1">
    <source>
        <dbReference type="EMBL" id="RKT86216.1"/>
    </source>
</evidence>
<reference evidence="1 4" key="2">
    <citation type="submission" date="2018-10" db="EMBL/GenBank/DDBJ databases">
        <title>Sequencing the genomes of 1000 actinobacteria strains.</title>
        <authorList>
            <person name="Klenk H.-P."/>
        </authorList>
    </citation>
    <scope>NUCLEOTIDE SEQUENCE [LARGE SCALE GENOMIC DNA]</scope>
    <source>
        <strain evidence="1 4">DSM 45119</strain>
    </source>
</reference>